<keyword evidence="1" id="KW-1133">Transmembrane helix</keyword>
<organism evidence="2 3">
    <name type="scientific">Fodinibius salicampi</name>
    <dbReference type="NCBI Taxonomy" id="1920655"/>
    <lineage>
        <taxon>Bacteria</taxon>
        <taxon>Pseudomonadati</taxon>
        <taxon>Balneolota</taxon>
        <taxon>Balneolia</taxon>
        <taxon>Balneolales</taxon>
        <taxon>Balneolaceae</taxon>
        <taxon>Fodinibius</taxon>
    </lineage>
</organism>
<keyword evidence="3" id="KW-1185">Reference proteome</keyword>
<evidence type="ECO:0008006" key="4">
    <source>
        <dbReference type="Google" id="ProtNLM"/>
    </source>
</evidence>
<gene>
    <name evidence="2" type="ORF">LQ318_00660</name>
</gene>
<evidence type="ECO:0000256" key="1">
    <source>
        <dbReference type="SAM" id="Phobius"/>
    </source>
</evidence>
<proteinExistence type="predicted"/>
<sequence>MDAAHLHLLTNHIPILLTFLSVAMLVWAVISKNSEHYKIAFIGFIIAGLAVIVVFQSGEGAEDIVEEIAGVTHDSIEAHEEAADIAWWLTVILGGGGIAGLFMNRKRVKGFKPFVWVLLVYALLTAGYLAYTGNLGGHIRHTELTTDEQQASAVIPNSRSKEDEERMYFYFEMTKENRFGIGG</sequence>
<name>A0ABT3PU68_9BACT</name>
<comment type="caution">
    <text evidence="2">The sequence shown here is derived from an EMBL/GenBank/DDBJ whole genome shotgun (WGS) entry which is preliminary data.</text>
</comment>
<keyword evidence="1" id="KW-0812">Transmembrane</keyword>
<protein>
    <recommendedName>
        <fullName evidence="4">DUF2231 domain-containing protein</fullName>
    </recommendedName>
</protein>
<feature type="transmembrane region" description="Helical" evidence="1">
    <location>
        <begin position="37"/>
        <end position="55"/>
    </location>
</feature>
<evidence type="ECO:0000313" key="3">
    <source>
        <dbReference type="Proteomes" id="UP001207337"/>
    </source>
</evidence>
<evidence type="ECO:0000313" key="2">
    <source>
        <dbReference type="EMBL" id="MCW9711401.1"/>
    </source>
</evidence>
<dbReference type="Proteomes" id="UP001207337">
    <property type="component" value="Unassembled WGS sequence"/>
</dbReference>
<dbReference type="EMBL" id="JAJNDC010000001">
    <property type="protein sequence ID" value="MCW9711401.1"/>
    <property type="molecule type" value="Genomic_DNA"/>
</dbReference>
<feature type="transmembrane region" description="Helical" evidence="1">
    <location>
        <begin position="12"/>
        <end position="30"/>
    </location>
</feature>
<accession>A0ABT3PU68</accession>
<keyword evidence="1" id="KW-0472">Membrane</keyword>
<dbReference type="RefSeq" id="WP_265786585.1">
    <property type="nucleotide sequence ID" value="NZ_BAABRS010000001.1"/>
</dbReference>
<feature type="transmembrane region" description="Helical" evidence="1">
    <location>
        <begin position="85"/>
        <end position="102"/>
    </location>
</feature>
<reference evidence="2 3" key="1">
    <citation type="submission" date="2021-11" db="EMBL/GenBank/DDBJ databases">
        <title>Aliifidinibius sp. nov., a new bacterium isolated from saline soil.</title>
        <authorList>
            <person name="Galisteo C."/>
            <person name="De La Haba R."/>
            <person name="Sanchez-Porro C."/>
            <person name="Ventosa A."/>
        </authorList>
    </citation>
    <scope>NUCLEOTIDE SEQUENCE [LARGE SCALE GENOMIC DNA]</scope>
    <source>
        <strain evidence="2 3">KACC 190600</strain>
    </source>
</reference>
<feature type="transmembrane region" description="Helical" evidence="1">
    <location>
        <begin position="114"/>
        <end position="131"/>
    </location>
</feature>